<evidence type="ECO:0008006" key="2">
    <source>
        <dbReference type="Google" id="ProtNLM"/>
    </source>
</evidence>
<dbReference type="InterPro" id="IPR009964">
    <property type="entry name" value="DUF1491"/>
</dbReference>
<dbReference type="EMBL" id="CZQE01000034">
    <property type="protein sequence ID" value="CUS43314.1"/>
    <property type="molecule type" value="Genomic_DNA"/>
</dbReference>
<evidence type="ECO:0000313" key="1">
    <source>
        <dbReference type="EMBL" id="CUS43314.1"/>
    </source>
</evidence>
<sequence length="113" mass="12116">MSERLPSGLLVGALLRRVNDAGGIGMVLARGDAQAGAILVVALEKGVNSGVYERGIGPEGTVQLVRVGPQDIANSMEITEYWRRRRSRDPDLWVIELDIASAERFAAETIVAG</sequence>
<gene>
    <name evidence="1" type="ORF">MGWOODY_Smn1623</name>
</gene>
<proteinExistence type="predicted"/>
<accession>A0A160TIK8</accession>
<dbReference type="AlphaFoldDB" id="A0A160TIK8"/>
<protein>
    <recommendedName>
        <fullName evidence="2">DUF1491 family protein</fullName>
    </recommendedName>
</protein>
<organism evidence="1">
    <name type="scientific">hydrothermal vent metagenome</name>
    <dbReference type="NCBI Taxonomy" id="652676"/>
    <lineage>
        <taxon>unclassified sequences</taxon>
        <taxon>metagenomes</taxon>
        <taxon>ecological metagenomes</taxon>
    </lineage>
</organism>
<dbReference type="Pfam" id="PF07372">
    <property type="entry name" value="DUF1491"/>
    <property type="match status" value="1"/>
</dbReference>
<dbReference type="Gene3D" id="3.40.1530.20">
    <property type="entry name" value="Protein of unknown function (DUF1491)"/>
    <property type="match status" value="1"/>
</dbReference>
<name>A0A160TIK8_9ZZZZ</name>
<reference evidence="1" key="1">
    <citation type="submission" date="2015-10" db="EMBL/GenBank/DDBJ databases">
        <authorList>
            <person name="Gilbert D.G."/>
        </authorList>
    </citation>
    <scope>NUCLEOTIDE SEQUENCE</scope>
</reference>